<dbReference type="PANTHER" id="PTHR39210:SF1">
    <property type="entry name" value="HEPARIN-SULFATE LYASE"/>
    <property type="match status" value="1"/>
</dbReference>
<evidence type="ECO:0000313" key="8">
    <source>
        <dbReference type="Proteomes" id="UP000566711"/>
    </source>
</evidence>
<dbReference type="Gene3D" id="2.70.98.70">
    <property type="match status" value="1"/>
</dbReference>
<dbReference type="Pfam" id="PF16889">
    <property type="entry name" value="Hepar_II_III_N"/>
    <property type="match status" value="1"/>
</dbReference>
<keyword evidence="4 7" id="KW-0456">Lyase</keyword>
<evidence type="ECO:0000256" key="1">
    <source>
        <dbReference type="ARBA" id="ARBA00004418"/>
    </source>
</evidence>
<reference evidence="7 8" key="1">
    <citation type="submission" date="2020-07" db="EMBL/GenBank/DDBJ databases">
        <title>Novel species isolated from subtropical streams in China.</title>
        <authorList>
            <person name="Lu H."/>
        </authorList>
    </citation>
    <scope>NUCLEOTIDE SEQUENCE [LARGE SCALE GENOMIC DNA]</scope>
    <source>
        <strain evidence="7 8">FT3S</strain>
    </source>
</reference>
<dbReference type="RefSeq" id="WP_182219797.1">
    <property type="nucleotide sequence ID" value="NZ_JACEZS010000019.1"/>
</dbReference>
<proteinExistence type="predicted"/>
<dbReference type="AlphaFoldDB" id="A0A7W2I8L3"/>
<evidence type="ECO:0000313" key="7">
    <source>
        <dbReference type="EMBL" id="MBA5607595.1"/>
    </source>
</evidence>
<dbReference type="SUPFAM" id="SSF48230">
    <property type="entry name" value="Chondroitin AC/alginate lyase"/>
    <property type="match status" value="1"/>
</dbReference>
<keyword evidence="8" id="KW-1185">Reference proteome</keyword>
<dbReference type="Proteomes" id="UP000566711">
    <property type="component" value="Unassembled WGS sequence"/>
</dbReference>
<evidence type="ECO:0000259" key="5">
    <source>
        <dbReference type="Pfam" id="PF07940"/>
    </source>
</evidence>
<name>A0A7W2I8L3_9BURK</name>
<feature type="domain" description="Heparin-sulfate lyase N-terminal" evidence="6">
    <location>
        <begin position="124"/>
        <end position="342"/>
    </location>
</feature>
<evidence type="ECO:0000256" key="3">
    <source>
        <dbReference type="ARBA" id="ARBA00022764"/>
    </source>
</evidence>
<dbReference type="InterPro" id="IPR031680">
    <property type="entry name" value="Hepar_II_III_N"/>
</dbReference>
<sequence>MEWRDQVMVQVDSKLSRLRWLARRLSRISPAEVPYRVAGVLRGAAQARGWFDASVVPPMRATPVWGEPWVAAPAAPDVAAVLAAADSLIRDGVPVFDVRVALADGVPAWNTDPRTGCQVGLAFGLGIDFRHMGADIDVKYLWELNRHVWWVPLAQAYHVSGEAHYLRLLGRLLASWLDACPYGRGVNWASPVEHGIRLINWSIVWHLIGGAASPLFADADGARLRARWLDSVYQHIRFASDNYSFHSSSDNHLIGEAAGLFVAAHTWDAWDAVRPLRARAKRILEQEIVKQFAPDGVNLEQAMCYHKFSLEFLAAAALAGAAAGDHFSAAAMARMERALVFLAAMLDCRGHVAPIGDADDGLVFGFAGAGSPYLALLRLGQRLFATPALGAKLAALAPAPADDWTLAAPAAVPAALTAPQLPTAFAQGGYLILGRDLHTGHELRVTFDVGALGYNKISGHGHADSLAVLLSAGGDDFLIDPGTFCYNAAPALRHYFRGTSAHNTACLDHTDQSVYGGSFLWLRDIVTTLHAHHDDGRHVSAEASHDGYLRLSDPVRHRRRVTLDRDSGELVVEDRFECRQAHHCALHWHFAPQCALEGSALAWTASRASGQLAVSVLAPGFTGELVRGREAPPLGWVSDRFYQRQPGPVLCLRGMVDGQTVIITRLAYRATPPAAARPAAVLQGAPCASGLN</sequence>
<comment type="caution">
    <text evidence="7">The sequence shown here is derived from an EMBL/GenBank/DDBJ whole genome shotgun (WGS) entry which is preliminary data.</text>
</comment>
<gene>
    <name evidence="7" type="ORF">H3H36_19755</name>
</gene>
<keyword evidence="2" id="KW-0732">Signal</keyword>
<dbReference type="GO" id="GO:0016829">
    <property type="term" value="F:lyase activity"/>
    <property type="evidence" value="ECO:0007669"/>
    <property type="project" value="UniProtKB-KW"/>
</dbReference>
<dbReference type="InterPro" id="IPR012480">
    <property type="entry name" value="Hepar_II_III_C"/>
</dbReference>
<evidence type="ECO:0000256" key="4">
    <source>
        <dbReference type="ARBA" id="ARBA00023239"/>
    </source>
</evidence>
<evidence type="ECO:0000256" key="2">
    <source>
        <dbReference type="ARBA" id="ARBA00022729"/>
    </source>
</evidence>
<comment type="subcellular location">
    <subcellularLocation>
        <location evidence="1">Periplasm</location>
    </subcellularLocation>
</comment>
<organism evidence="7 8">
    <name type="scientific">Rugamonas fusca</name>
    <dbReference type="NCBI Taxonomy" id="2758568"/>
    <lineage>
        <taxon>Bacteria</taxon>
        <taxon>Pseudomonadati</taxon>
        <taxon>Pseudomonadota</taxon>
        <taxon>Betaproteobacteria</taxon>
        <taxon>Burkholderiales</taxon>
        <taxon>Oxalobacteraceae</taxon>
        <taxon>Telluria group</taxon>
        <taxon>Rugamonas</taxon>
    </lineage>
</organism>
<dbReference type="Gene3D" id="1.50.10.100">
    <property type="entry name" value="Chondroitin AC/alginate lyase"/>
    <property type="match status" value="1"/>
</dbReference>
<evidence type="ECO:0000259" key="6">
    <source>
        <dbReference type="Pfam" id="PF16889"/>
    </source>
</evidence>
<dbReference type="InterPro" id="IPR008929">
    <property type="entry name" value="Chondroitin_lyas"/>
</dbReference>
<keyword evidence="3" id="KW-0574">Periplasm</keyword>
<feature type="domain" description="Heparinase II/III-like C-terminal" evidence="5">
    <location>
        <begin position="422"/>
        <end position="656"/>
    </location>
</feature>
<protein>
    <submittedName>
        <fullName evidence="7">Alginate lyase family protein</fullName>
    </submittedName>
</protein>
<dbReference type="PANTHER" id="PTHR39210">
    <property type="entry name" value="HEPARIN-SULFATE LYASE"/>
    <property type="match status" value="1"/>
</dbReference>
<accession>A0A7W2I8L3</accession>
<dbReference type="GO" id="GO:0042597">
    <property type="term" value="C:periplasmic space"/>
    <property type="evidence" value="ECO:0007669"/>
    <property type="project" value="UniProtKB-SubCell"/>
</dbReference>
<dbReference type="EMBL" id="JACEZS010000019">
    <property type="protein sequence ID" value="MBA5607595.1"/>
    <property type="molecule type" value="Genomic_DNA"/>
</dbReference>
<dbReference type="Pfam" id="PF07940">
    <property type="entry name" value="Hepar_II_III_C"/>
    <property type="match status" value="1"/>
</dbReference>